<reference evidence="19" key="1">
    <citation type="submission" date="2025-08" db="UniProtKB">
        <authorList>
            <consortium name="Ensembl"/>
        </authorList>
    </citation>
    <scope>IDENTIFICATION</scope>
</reference>
<dbReference type="InterPro" id="IPR003598">
    <property type="entry name" value="Ig_sub2"/>
</dbReference>
<keyword evidence="14" id="KW-1015">Disulfide bond</keyword>
<evidence type="ECO:0000256" key="17">
    <source>
        <dbReference type="ARBA" id="ARBA00023319"/>
    </source>
</evidence>
<evidence type="ECO:0000256" key="15">
    <source>
        <dbReference type="ARBA" id="ARBA00023170"/>
    </source>
</evidence>
<evidence type="ECO:0000256" key="3">
    <source>
        <dbReference type="ARBA" id="ARBA00022553"/>
    </source>
</evidence>
<dbReference type="SMART" id="SM00409">
    <property type="entry name" value="IG"/>
    <property type="match status" value="4"/>
</dbReference>
<feature type="domain" description="Ig-like" evidence="18">
    <location>
        <begin position="91"/>
        <end position="190"/>
    </location>
</feature>
<evidence type="ECO:0000313" key="20">
    <source>
        <dbReference type="Proteomes" id="UP000265000"/>
    </source>
</evidence>
<dbReference type="GO" id="GO:0005886">
    <property type="term" value="C:plasma membrane"/>
    <property type="evidence" value="ECO:0007669"/>
    <property type="project" value="TreeGrafter"/>
</dbReference>
<dbReference type="FunFam" id="2.60.40.10:FF:000020">
    <property type="entry name" value="Fibroblast growth factor receptor"/>
    <property type="match status" value="2"/>
</dbReference>
<keyword evidence="11" id="KW-1133">Transmembrane helix</keyword>
<evidence type="ECO:0000259" key="18">
    <source>
        <dbReference type="PROSITE" id="PS50835"/>
    </source>
</evidence>
<dbReference type="InterPro" id="IPR007110">
    <property type="entry name" value="Ig-like_dom"/>
</dbReference>
<dbReference type="PANTHER" id="PTHR19890">
    <property type="entry name" value="FIBROBLAST GROWTH FACTOR RECEPTOR"/>
    <property type="match status" value="1"/>
</dbReference>
<protein>
    <recommendedName>
        <fullName evidence="2">receptor protein-tyrosine kinase</fullName>
        <ecNumber evidence="2">2.7.10.1</ecNumber>
    </recommendedName>
</protein>
<dbReference type="InterPro" id="IPR052615">
    <property type="entry name" value="FGFRL"/>
</dbReference>
<keyword evidence="7" id="KW-0677">Repeat</keyword>
<reference evidence="19" key="2">
    <citation type="submission" date="2025-09" db="UniProtKB">
        <authorList>
            <consortium name="Ensembl"/>
        </authorList>
    </citation>
    <scope>IDENTIFICATION</scope>
</reference>
<dbReference type="AlphaFoldDB" id="A0A3Q2UKI0"/>
<evidence type="ECO:0000256" key="10">
    <source>
        <dbReference type="ARBA" id="ARBA00022840"/>
    </source>
</evidence>
<dbReference type="Proteomes" id="UP000265000">
    <property type="component" value="Unplaced"/>
</dbReference>
<evidence type="ECO:0000256" key="11">
    <source>
        <dbReference type="ARBA" id="ARBA00022989"/>
    </source>
</evidence>
<keyword evidence="20" id="KW-1185">Reference proteome</keyword>
<keyword evidence="3" id="KW-0597">Phosphoprotein</keyword>
<keyword evidence="5" id="KW-0812">Transmembrane</keyword>
<dbReference type="SMART" id="SM00408">
    <property type="entry name" value="IGc2"/>
    <property type="match status" value="4"/>
</dbReference>
<dbReference type="InterPro" id="IPR013783">
    <property type="entry name" value="Ig-like_fold"/>
</dbReference>
<keyword evidence="15" id="KW-0675">Receptor</keyword>
<dbReference type="InterPro" id="IPR003599">
    <property type="entry name" value="Ig_sub"/>
</dbReference>
<feature type="domain" description="Ig-like" evidence="18">
    <location>
        <begin position="281"/>
        <end position="374"/>
    </location>
</feature>
<evidence type="ECO:0000256" key="8">
    <source>
        <dbReference type="ARBA" id="ARBA00022741"/>
    </source>
</evidence>
<sequence>MEKKLHAVPAANTVKFRCAAGGYPQPKLSWLKNGRPFRQGGYKVRHQYWTLVLENVVPADKGNYTCLAENSYGSINHTYVLDVVDRTPHQPIIVATLPANTTVHIGEEAQFQCRVYAVGELHIQWLKHITRNGSRHGPDGHPYVKVLKSSDVNTDMEFLTISNVTEEDAGEYICKASNYIGEATRSSWLTVIPDPSNKCQISTAVSSVHPGEELKLSCPLRSTGTIAWTKNGGSLRANNRTTLEHEVLRVQGATPRDSGLYACTSEGKSLFCFTVNITGAPYWTSSAKMEKKLHAVPAANTVKFRCAAGGYPQPKLSWLKNGRPFRQEDRMGGYKVRLQHWTLIMESVVPSDKGNYTCLVNNSFGTINHTYTLDVVERSPHRPILQAGQPANTTVRVGEDAQFQCKVYSDAQPHIQWLKHITQNGSRYGPDGHPYVKVLKVDPF</sequence>
<dbReference type="GO" id="GO:0017134">
    <property type="term" value="F:fibroblast growth factor binding"/>
    <property type="evidence" value="ECO:0007669"/>
    <property type="project" value="TreeGrafter"/>
</dbReference>
<evidence type="ECO:0000256" key="7">
    <source>
        <dbReference type="ARBA" id="ARBA00022737"/>
    </source>
</evidence>
<keyword evidence="12" id="KW-0472">Membrane</keyword>
<keyword evidence="16" id="KW-0325">Glycoprotein</keyword>
<evidence type="ECO:0000256" key="4">
    <source>
        <dbReference type="ARBA" id="ARBA00022679"/>
    </source>
</evidence>
<evidence type="ECO:0000256" key="2">
    <source>
        <dbReference type="ARBA" id="ARBA00011902"/>
    </source>
</evidence>
<keyword evidence="10" id="KW-0067">ATP-binding</keyword>
<keyword evidence="4" id="KW-0808">Transferase</keyword>
<evidence type="ECO:0000256" key="5">
    <source>
        <dbReference type="ARBA" id="ARBA00022692"/>
    </source>
</evidence>
<dbReference type="PROSITE" id="PS50835">
    <property type="entry name" value="IG_LIKE"/>
    <property type="match status" value="4"/>
</dbReference>
<feature type="domain" description="Ig-like" evidence="18">
    <location>
        <begin position="195"/>
        <end position="278"/>
    </location>
</feature>
<dbReference type="InterPro" id="IPR036179">
    <property type="entry name" value="Ig-like_dom_sf"/>
</dbReference>
<evidence type="ECO:0000256" key="9">
    <source>
        <dbReference type="ARBA" id="ARBA00022777"/>
    </source>
</evidence>
<evidence type="ECO:0000256" key="12">
    <source>
        <dbReference type="ARBA" id="ARBA00023136"/>
    </source>
</evidence>
<name>A0A3Q2UKI0_FUNHE</name>
<dbReference type="SUPFAM" id="SSF48726">
    <property type="entry name" value="Immunoglobulin"/>
    <property type="match status" value="5"/>
</dbReference>
<dbReference type="Gene3D" id="2.60.40.10">
    <property type="entry name" value="Immunoglobulins"/>
    <property type="match status" value="5"/>
</dbReference>
<dbReference type="InterPro" id="IPR013098">
    <property type="entry name" value="Ig_I-set"/>
</dbReference>
<evidence type="ECO:0000313" key="19">
    <source>
        <dbReference type="Ensembl" id="ENSFHEP00000031485.1"/>
    </source>
</evidence>
<evidence type="ECO:0000256" key="1">
    <source>
        <dbReference type="ARBA" id="ARBA00004167"/>
    </source>
</evidence>
<dbReference type="GO" id="GO:0005007">
    <property type="term" value="F:fibroblast growth factor receptor activity"/>
    <property type="evidence" value="ECO:0007669"/>
    <property type="project" value="TreeGrafter"/>
</dbReference>
<evidence type="ECO:0000256" key="6">
    <source>
        <dbReference type="ARBA" id="ARBA00022729"/>
    </source>
</evidence>
<accession>A0A3Q2UKI0</accession>
<dbReference type="GeneTree" id="ENSGT00940000155447"/>
<evidence type="ECO:0000256" key="16">
    <source>
        <dbReference type="ARBA" id="ARBA00023180"/>
    </source>
</evidence>
<dbReference type="FunFam" id="2.60.40.10:FF:000016">
    <property type="entry name" value="Fibroblast growth factor receptor"/>
    <property type="match status" value="2"/>
</dbReference>
<dbReference type="EC" id="2.7.10.1" evidence="2"/>
<dbReference type="CDD" id="cd05857">
    <property type="entry name" value="IgI_2_FGFR"/>
    <property type="match status" value="1"/>
</dbReference>
<dbReference type="Pfam" id="PF07679">
    <property type="entry name" value="I-set"/>
    <property type="match status" value="4"/>
</dbReference>
<keyword evidence="9" id="KW-0418">Kinase</keyword>
<feature type="domain" description="Ig-like" evidence="18">
    <location>
        <begin position="1"/>
        <end position="82"/>
    </location>
</feature>
<keyword evidence="6" id="KW-0732">Signal</keyword>
<comment type="subcellular location">
    <subcellularLocation>
        <location evidence="1">Membrane</location>
        <topology evidence="1">Single-pass membrane protein</topology>
    </subcellularLocation>
</comment>
<keyword evidence="8" id="KW-0547">Nucleotide-binding</keyword>
<organism evidence="19 20">
    <name type="scientific">Fundulus heteroclitus</name>
    <name type="common">Killifish</name>
    <name type="synonym">Mummichog</name>
    <dbReference type="NCBI Taxonomy" id="8078"/>
    <lineage>
        <taxon>Eukaryota</taxon>
        <taxon>Metazoa</taxon>
        <taxon>Chordata</taxon>
        <taxon>Craniata</taxon>
        <taxon>Vertebrata</taxon>
        <taxon>Euteleostomi</taxon>
        <taxon>Actinopterygii</taxon>
        <taxon>Neopterygii</taxon>
        <taxon>Teleostei</taxon>
        <taxon>Neoteleostei</taxon>
        <taxon>Acanthomorphata</taxon>
        <taxon>Ovalentaria</taxon>
        <taxon>Atherinomorphae</taxon>
        <taxon>Cyprinodontiformes</taxon>
        <taxon>Fundulidae</taxon>
        <taxon>Fundulus</taxon>
    </lineage>
</organism>
<evidence type="ECO:0000256" key="13">
    <source>
        <dbReference type="ARBA" id="ARBA00023137"/>
    </source>
</evidence>
<evidence type="ECO:0000256" key="14">
    <source>
        <dbReference type="ARBA" id="ARBA00023157"/>
    </source>
</evidence>
<dbReference type="GO" id="GO:0005524">
    <property type="term" value="F:ATP binding"/>
    <property type="evidence" value="ECO:0007669"/>
    <property type="project" value="UniProtKB-KW"/>
</dbReference>
<dbReference type="Ensembl" id="ENSFHET00000024012.1">
    <property type="protein sequence ID" value="ENSFHEP00000031485.1"/>
    <property type="gene ID" value="ENSFHEG00000017424.1"/>
</dbReference>
<proteinExistence type="predicted"/>
<dbReference type="PANTHER" id="PTHR19890:SF10">
    <property type="entry name" value="FIBROBLAST GROWTH FACTOR RECEPTOR-LIKE 1"/>
    <property type="match status" value="1"/>
</dbReference>
<keyword evidence="17" id="KW-0393">Immunoglobulin domain</keyword>
<keyword evidence="13" id="KW-0829">Tyrosine-protein kinase</keyword>